<dbReference type="PANTHER" id="PTHR35043">
    <property type="entry name" value="TRANSCRIPTION FACTOR DOMAIN-CONTAINING PROTEIN"/>
    <property type="match status" value="1"/>
</dbReference>
<keyword evidence="1" id="KW-0812">Transmembrane</keyword>
<dbReference type="EMBL" id="JAQQWL010000005">
    <property type="protein sequence ID" value="KAK8073247.1"/>
    <property type="molecule type" value="Genomic_DNA"/>
</dbReference>
<accession>A0ABR1VPW7</accession>
<comment type="caution">
    <text evidence="2">The sequence shown here is derived from an EMBL/GenBank/DDBJ whole genome shotgun (WGS) entry which is preliminary data.</text>
</comment>
<reference evidence="2 3" key="1">
    <citation type="submission" date="2023-01" db="EMBL/GenBank/DDBJ databases">
        <title>Analysis of 21 Apiospora genomes using comparative genomics revels a genus with tremendous synthesis potential of carbohydrate active enzymes and secondary metabolites.</title>
        <authorList>
            <person name="Sorensen T."/>
        </authorList>
    </citation>
    <scope>NUCLEOTIDE SEQUENCE [LARGE SCALE GENOMIC DNA]</scope>
    <source>
        <strain evidence="2 3">CBS 135458</strain>
    </source>
</reference>
<feature type="transmembrane region" description="Helical" evidence="1">
    <location>
        <begin position="52"/>
        <end position="77"/>
    </location>
</feature>
<evidence type="ECO:0000256" key="1">
    <source>
        <dbReference type="SAM" id="Phobius"/>
    </source>
</evidence>
<sequence length="291" mass="32119">MASPAAAADDITAWAPSPHSSILTTSLCVYSSLHLNVPPPGRSHKRRLLEKLPWTVVAVLAGEIVVFTAFAQAYAAWRLQRDLARLSSTTTAAEDEEGRRYLPSSRSMTMTTAKYHQLQGEQRRLWGPRHCQFAVMGGFAVAWPSSMRDQANNTRGGEDDDYASPILLITLTPRGIHALAQAGQLPRITEAQIKDKSKPESIGKAIVCIQIVWAVAQVVSRLAAQLPITLLELVMVGQIIRAIATYGLWWHKPYDVMEPPDDPVAPKYDGPSRVSVSHTTNMAFWRLTRIS</sequence>
<keyword evidence="3" id="KW-1185">Reference proteome</keyword>
<name>A0ABR1VPW7_9PEZI</name>
<organism evidence="2 3">
    <name type="scientific">Apiospora phragmitis</name>
    <dbReference type="NCBI Taxonomy" id="2905665"/>
    <lineage>
        <taxon>Eukaryota</taxon>
        <taxon>Fungi</taxon>
        <taxon>Dikarya</taxon>
        <taxon>Ascomycota</taxon>
        <taxon>Pezizomycotina</taxon>
        <taxon>Sordariomycetes</taxon>
        <taxon>Xylariomycetidae</taxon>
        <taxon>Amphisphaeriales</taxon>
        <taxon>Apiosporaceae</taxon>
        <taxon>Apiospora</taxon>
    </lineage>
</organism>
<keyword evidence="1" id="KW-0472">Membrane</keyword>
<dbReference type="GeneID" id="92088618"/>
<gene>
    <name evidence="2" type="ORF">PG994_004146</name>
</gene>
<dbReference type="RefSeq" id="XP_066717722.1">
    <property type="nucleotide sequence ID" value="XM_066855555.1"/>
</dbReference>
<dbReference type="Proteomes" id="UP001480595">
    <property type="component" value="Unassembled WGS sequence"/>
</dbReference>
<dbReference type="PANTHER" id="PTHR35043:SF7">
    <property type="entry name" value="TRANSCRIPTION FACTOR DOMAIN-CONTAINING PROTEIN"/>
    <property type="match status" value="1"/>
</dbReference>
<evidence type="ECO:0000313" key="3">
    <source>
        <dbReference type="Proteomes" id="UP001480595"/>
    </source>
</evidence>
<proteinExistence type="predicted"/>
<evidence type="ECO:0000313" key="2">
    <source>
        <dbReference type="EMBL" id="KAK8073247.1"/>
    </source>
</evidence>
<keyword evidence="1" id="KW-1133">Transmembrane helix</keyword>
<protein>
    <submittedName>
        <fullName evidence="2">Uncharacterized protein</fullName>
    </submittedName>
</protein>